<organism evidence="1 2">
    <name type="scientific">Cetraspora pellucida</name>
    <dbReference type="NCBI Taxonomy" id="1433469"/>
    <lineage>
        <taxon>Eukaryota</taxon>
        <taxon>Fungi</taxon>
        <taxon>Fungi incertae sedis</taxon>
        <taxon>Mucoromycota</taxon>
        <taxon>Glomeromycotina</taxon>
        <taxon>Glomeromycetes</taxon>
        <taxon>Diversisporales</taxon>
        <taxon>Gigasporaceae</taxon>
        <taxon>Cetraspora</taxon>
    </lineage>
</organism>
<comment type="caution">
    <text evidence="1">The sequence shown here is derived from an EMBL/GenBank/DDBJ whole genome shotgun (WGS) entry which is preliminary data.</text>
</comment>
<reference evidence="1" key="1">
    <citation type="submission" date="2021-06" db="EMBL/GenBank/DDBJ databases">
        <authorList>
            <person name="Kallberg Y."/>
            <person name="Tangrot J."/>
            <person name="Rosling A."/>
        </authorList>
    </citation>
    <scope>NUCLEOTIDE SEQUENCE</scope>
    <source>
        <strain evidence="1">28 12/20/2015</strain>
    </source>
</reference>
<name>A0ACA9MH53_9GLOM</name>
<evidence type="ECO:0000313" key="2">
    <source>
        <dbReference type="Proteomes" id="UP000789366"/>
    </source>
</evidence>
<feature type="non-terminal residue" evidence="1">
    <location>
        <position position="1"/>
    </location>
</feature>
<accession>A0ACA9MH53</accession>
<proteinExistence type="predicted"/>
<dbReference type="Proteomes" id="UP000789366">
    <property type="component" value="Unassembled WGS sequence"/>
</dbReference>
<evidence type="ECO:0000313" key="1">
    <source>
        <dbReference type="EMBL" id="CAG8592193.1"/>
    </source>
</evidence>
<keyword evidence="2" id="KW-1185">Reference proteome</keyword>
<protein>
    <submittedName>
        <fullName evidence="1">12473_t:CDS:1</fullName>
    </submittedName>
</protein>
<sequence length="195" mass="23458">KTDIEKQNKDLELKVESLNKQVSNLSKQIRNFNEEEELDAYGLQIKAKKQKLQEVNDINLWKEGIFNELRDRTLETVNFEELKNNYEQSVDKEKFIKELKSNWVAKKPATTIKKHENCTKDIVMQKQCHYFLLDNYIICTDNNNNKRHLKFYYICYERVAKLCDVIGQKFSELPLETIFFTGRHGNYHYYYFFSN</sequence>
<dbReference type="EMBL" id="CAJVPW010008306">
    <property type="protein sequence ID" value="CAG8592193.1"/>
    <property type="molecule type" value="Genomic_DNA"/>
</dbReference>
<gene>
    <name evidence="1" type="ORF">SPELUC_LOCUS6793</name>
</gene>